<dbReference type="KEGG" id="sgrg:L0C25_10380"/>
<protein>
    <submittedName>
        <fullName evidence="2">Glycosyltransferase</fullName>
    </submittedName>
</protein>
<dbReference type="EMBL" id="CP094970">
    <property type="protein sequence ID" value="UYM07449.1"/>
    <property type="molecule type" value="Genomic_DNA"/>
</dbReference>
<name>A0AA46TLD6_9ACTN</name>
<dbReference type="InterPro" id="IPR029044">
    <property type="entry name" value="Nucleotide-diphossugar_trans"/>
</dbReference>
<reference evidence="2" key="1">
    <citation type="submission" date="2022-01" db="EMBL/GenBank/DDBJ databases">
        <title>Nocardioidaceae gen. sp. A5X3R13.</title>
        <authorList>
            <person name="Lopez Marin M.A."/>
            <person name="Uhlik O."/>
        </authorList>
    </citation>
    <scope>NUCLEOTIDE SEQUENCE</scope>
    <source>
        <strain evidence="2">A5X3R13</strain>
    </source>
</reference>
<dbReference type="GO" id="GO:0016758">
    <property type="term" value="F:hexosyltransferase activity"/>
    <property type="evidence" value="ECO:0007669"/>
    <property type="project" value="UniProtKB-ARBA"/>
</dbReference>
<dbReference type="Pfam" id="PF00535">
    <property type="entry name" value="Glycos_transf_2"/>
    <property type="match status" value="1"/>
</dbReference>
<dbReference type="RefSeq" id="WP_271636424.1">
    <property type="nucleotide sequence ID" value="NZ_CP094970.1"/>
</dbReference>
<dbReference type="PANTHER" id="PTHR22916:SF3">
    <property type="entry name" value="UDP-GLCNAC:BETAGAL BETA-1,3-N-ACETYLGLUCOSAMINYLTRANSFERASE-LIKE PROTEIN 1"/>
    <property type="match status" value="1"/>
</dbReference>
<dbReference type="SUPFAM" id="SSF53448">
    <property type="entry name" value="Nucleotide-diphospho-sugar transferases"/>
    <property type="match status" value="1"/>
</dbReference>
<evidence type="ECO:0000313" key="2">
    <source>
        <dbReference type="EMBL" id="UYM07449.1"/>
    </source>
</evidence>
<dbReference type="Proteomes" id="UP001164390">
    <property type="component" value="Chromosome"/>
</dbReference>
<keyword evidence="3" id="KW-1185">Reference proteome</keyword>
<dbReference type="Gene3D" id="3.90.550.10">
    <property type="entry name" value="Spore Coat Polysaccharide Biosynthesis Protein SpsA, Chain A"/>
    <property type="match status" value="1"/>
</dbReference>
<evidence type="ECO:0000259" key="1">
    <source>
        <dbReference type="Pfam" id="PF00535"/>
    </source>
</evidence>
<dbReference type="InterPro" id="IPR001173">
    <property type="entry name" value="Glyco_trans_2-like"/>
</dbReference>
<sequence>MEHVQHPRSDRVNGATQGLRLSVIVPAYNVAPYLGACLDSIVAQTYAPSEVIVVDDGSTDATPAVAYQYAAAHPDVRVVTTGNRGLGAARNRGVAESRGDLIAFADSDDTVAAGAYQSLVSALARSGSDFAVGSMRRIDDGSYDEPGWIRSLHARPRSGITVEDYPEMLGDVFAWNKVFRRAFWHRHRLSFPEGVRYEDQVAITRAYLASHGFDVISPVVYNWRIRTDGSAITDTRDDLDDLVDRVATKRDSLQLVEALGSATTRTVFRERVLSGDLWRYFAHIPGCTDAYWQHLHEAVREFWTDDELERSPLSLPNRLVGWLVRQGRRRQAAAIVRYAAACGDRLPTMVAGGEVLAELPYWNDPEAQVPLRLYRLRDAELGWRAALHSVRMDQGSLVLEGSAGFDAVGLDDATASVVLSLGVERLVSRVEPAAGFKATFDLRRLAAAGNGAAAPRVWAAYVRLEARAIMYKGPFTQASADASGYEVVDAAAIEAGFGRTGLTITVLPASEYDEEDS</sequence>
<dbReference type="PANTHER" id="PTHR22916">
    <property type="entry name" value="GLYCOSYLTRANSFERASE"/>
    <property type="match status" value="1"/>
</dbReference>
<feature type="domain" description="Glycosyltransferase 2-like" evidence="1">
    <location>
        <begin position="22"/>
        <end position="157"/>
    </location>
</feature>
<proteinExistence type="predicted"/>
<dbReference type="AlphaFoldDB" id="A0AA46TLD6"/>
<gene>
    <name evidence="2" type="ORF">L0C25_10380</name>
</gene>
<accession>A0AA46TLD6</accession>
<dbReference type="CDD" id="cd00761">
    <property type="entry name" value="Glyco_tranf_GTA_type"/>
    <property type="match status" value="1"/>
</dbReference>
<organism evidence="2 3">
    <name type="scientific">Solicola gregarius</name>
    <dbReference type="NCBI Taxonomy" id="2908642"/>
    <lineage>
        <taxon>Bacteria</taxon>
        <taxon>Bacillati</taxon>
        <taxon>Actinomycetota</taxon>
        <taxon>Actinomycetes</taxon>
        <taxon>Propionibacteriales</taxon>
        <taxon>Nocardioidaceae</taxon>
        <taxon>Solicola</taxon>
    </lineage>
</organism>
<evidence type="ECO:0000313" key="3">
    <source>
        <dbReference type="Proteomes" id="UP001164390"/>
    </source>
</evidence>